<accession>A0ACD3AT12</accession>
<evidence type="ECO:0000313" key="1">
    <source>
        <dbReference type="EMBL" id="TFK68850.1"/>
    </source>
</evidence>
<sequence>MQLAGPNSLDLFAPKDSKISNVSLYSGRAEVTRVFAFELKAGSNNVIVTGLPTVLDEDSFRVEGRGAATIHDVILTTITRPPVYAHSPALDGLKRAQKTKEKALERAEKALKSLDAYMKTLTTEHTDPTVIGKLLEESEKVAEKWDLAVLDLKDELKKVEKDTEEERKKVTKTDFNEKLMYKASIMIHAEKDGEAEIALIYAVQNATWSATYDIRVDMQTKETPVTLIYKAGITQSTGEDWSDVSLALETATPTFGLSLPELHPWTLSVYRPPPVYRRSKKSAGFSFGAPSPTSSRVLERGENLDSLIERAGYLSAAFSAPGGAPPPPPKMVIRQGDVSSKGDISATFSIPGLTDIPSDDAAHKVTIAELKLDASMSWAAVPKKDARVHLKAKIINSSDYTFLQGPGSVYVDGSFIARSEVPLVSPGESFDCPLGLDPSIRITYHPLIKKLSQSGFYNKTSNFGYTQRITVFNTKRIAAENIKIYDQIPISETDDIVVKVIGPTITLPEQADIAANKVPSPVKVSEGISVQWDGADEDGVDLAALGKDGKINWLCSVPPQEKTNLTLQWEVSAPARVDIDGLK</sequence>
<dbReference type="Proteomes" id="UP000308600">
    <property type="component" value="Unassembled WGS sequence"/>
</dbReference>
<evidence type="ECO:0000313" key="2">
    <source>
        <dbReference type="Proteomes" id="UP000308600"/>
    </source>
</evidence>
<gene>
    <name evidence="1" type="ORF">BDN72DRAFT_820753</name>
</gene>
<reference evidence="1 2" key="1">
    <citation type="journal article" date="2019" name="Nat. Ecol. Evol.">
        <title>Megaphylogeny resolves global patterns of mushroom evolution.</title>
        <authorList>
            <person name="Varga T."/>
            <person name="Krizsan K."/>
            <person name="Foldi C."/>
            <person name="Dima B."/>
            <person name="Sanchez-Garcia M."/>
            <person name="Sanchez-Ramirez S."/>
            <person name="Szollosi G.J."/>
            <person name="Szarkandi J.G."/>
            <person name="Papp V."/>
            <person name="Albert L."/>
            <person name="Andreopoulos W."/>
            <person name="Angelini C."/>
            <person name="Antonin V."/>
            <person name="Barry K.W."/>
            <person name="Bougher N.L."/>
            <person name="Buchanan P."/>
            <person name="Buyck B."/>
            <person name="Bense V."/>
            <person name="Catcheside P."/>
            <person name="Chovatia M."/>
            <person name="Cooper J."/>
            <person name="Damon W."/>
            <person name="Desjardin D."/>
            <person name="Finy P."/>
            <person name="Geml J."/>
            <person name="Haridas S."/>
            <person name="Hughes K."/>
            <person name="Justo A."/>
            <person name="Karasinski D."/>
            <person name="Kautmanova I."/>
            <person name="Kiss B."/>
            <person name="Kocsube S."/>
            <person name="Kotiranta H."/>
            <person name="LaButti K.M."/>
            <person name="Lechner B.E."/>
            <person name="Liimatainen K."/>
            <person name="Lipzen A."/>
            <person name="Lukacs Z."/>
            <person name="Mihaltcheva S."/>
            <person name="Morgado L.N."/>
            <person name="Niskanen T."/>
            <person name="Noordeloos M.E."/>
            <person name="Ohm R.A."/>
            <person name="Ortiz-Santana B."/>
            <person name="Ovrebo C."/>
            <person name="Racz N."/>
            <person name="Riley R."/>
            <person name="Savchenko A."/>
            <person name="Shiryaev A."/>
            <person name="Soop K."/>
            <person name="Spirin V."/>
            <person name="Szebenyi C."/>
            <person name="Tomsovsky M."/>
            <person name="Tulloss R.E."/>
            <person name="Uehling J."/>
            <person name="Grigoriev I.V."/>
            <person name="Vagvolgyi C."/>
            <person name="Papp T."/>
            <person name="Martin F.M."/>
            <person name="Miettinen O."/>
            <person name="Hibbett D.S."/>
            <person name="Nagy L.G."/>
        </authorList>
    </citation>
    <scope>NUCLEOTIDE SEQUENCE [LARGE SCALE GENOMIC DNA]</scope>
    <source>
        <strain evidence="1 2">NL-1719</strain>
    </source>
</reference>
<keyword evidence="2" id="KW-1185">Reference proteome</keyword>
<proteinExistence type="predicted"/>
<dbReference type="EMBL" id="ML208343">
    <property type="protein sequence ID" value="TFK68850.1"/>
    <property type="molecule type" value="Genomic_DNA"/>
</dbReference>
<name>A0ACD3AT12_9AGAR</name>
<protein>
    <submittedName>
        <fullName evidence="1">Uncharacterized protein</fullName>
    </submittedName>
</protein>
<organism evidence="1 2">
    <name type="scientific">Pluteus cervinus</name>
    <dbReference type="NCBI Taxonomy" id="181527"/>
    <lineage>
        <taxon>Eukaryota</taxon>
        <taxon>Fungi</taxon>
        <taxon>Dikarya</taxon>
        <taxon>Basidiomycota</taxon>
        <taxon>Agaricomycotina</taxon>
        <taxon>Agaricomycetes</taxon>
        <taxon>Agaricomycetidae</taxon>
        <taxon>Agaricales</taxon>
        <taxon>Pluteineae</taxon>
        <taxon>Pluteaceae</taxon>
        <taxon>Pluteus</taxon>
    </lineage>
</organism>